<gene>
    <name evidence="1" type="ORF">SNAT2548_LOCUS16228</name>
</gene>
<dbReference type="EMBL" id="CAJNDS010002078">
    <property type="protein sequence ID" value="CAE7308987.1"/>
    <property type="molecule type" value="Genomic_DNA"/>
</dbReference>
<evidence type="ECO:0000313" key="2">
    <source>
        <dbReference type="Proteomes" id="UP000604046"/>
    </source>
</evidence>
<dbReference type="AlphaFoldDB" id="A0A812NBZ4"/>
<accession>A0A812NBZ4</accession>
<dbReference type="Proteomes" id="UP000604046">
    <property type="component" value="Unassembled WGS sequence"/>
</dbReference>
<keyword evidence="2" id="KW-1185">Reference proteome</keyword>
<organism evidence="1 2">
    <name type="scientific">Symbiodinium natans</name>
    <dbReference type="NCBI Taxonomy" id="878477"/>
    <lineage>
        <taxon>Eukaryota</taxon>
        <taxon>Sar</taxon>
        <taxon>Alveolata</taxon>
        <taxon>Dinophyceae</taxon>
        <taxon>Suessiales</taxon>
        <taxon>Symbiodiniaceae</taxon>
        <taxon>Symbiodinium</taxon>
    </lineage>
</organism>
<name>A0A812NBZ4_9DINO</name>
<reference evidence="1" key="1">
    <citation type="submission" date="2021-02" db="EMBL/GenBank/DDBJ databases">
        <authorList>
            <person name="Dougan E. K."/>
            <person name="Rhodes N."/>
            <person name="Thang M."/>
            <person name="Chan C."/>
        </authorList>
    </citation>
    <scope>NUCLEOTIDE SEQUENCE</scope>
</reference>
<evidence type="ECO:0000313" key="1">
    <source>
        <dbReference type="EMBL" id="CAE7308987.1"/>
    </source>
</evidence>
<sequence>MWLPDLDECWGNSVHESRNFRKLKQQLMLLQAYASTPCNIAETNGQGVKSFGQNSPVTRRCAHRRLWRRHELRCSCQRGHWACSRFQRWSYERCGLSGQRFQQDLMRNGRSWRWAMPSFNSSCQSTCQMFASLNCPYL</sequence>
<proteinExistence type="predicted"/>
<protein>
    <submittedName>
        <fullName evidence="1">Uncharacterized protein</fullName>
    </submittedName>
</protein>
<comment type="caution">
    <text evidence="1">The sequence shown here is derived from an EMBL/GenBank/DDBJ whole genome shotgun (WGS) entry which is preliminary data.</text>
</comment>